<dbReference type="AlphaFoldDB" id="A0A9N9RPB3"/>
<accession>A0A9N9RPB3</accession>
<keyword evidence="3" id="KW-1185">Reference proteome</keyword>
<feature type="signal peptide" evidence="1">
    <location>
        <begin position="1"/>
        <end position="16"/>
    </location>
</feature>
<keyword evidence="1" id="KW-0732">Signal</keyword>
<gene>
    <name evidence="2" type="ORF">CHIRRI_LOCUS3539</name>
</gene>
<dbReference type="EMBL" id="OU895877">
    <property type="protein sequence ID" value="CAG9800599.1"/>
    <property type="molecule type" value="Genomic_DNA"/>
</dbReference>
<reference evidence="2" key="2">
    <citation type="submission" date="2022-10" db="EMBL/GenBank/DDBJ databases">
        <authorList>
            <consortium name="ENA_rothamsted_submissions"/>
            <consortium name="culmorum"/>
            <person name="King R."/>
        </authorList>
    </citation>
    <scope>NUCLEOTIDE SEQUENCE</scope>
</reference>
<organism evidence="2 3">
    <name type="scientific">Chironomus riparius</name>
    <dbReference type="NCBI Taxonomy" id="315576"/>
    <lineage>
        <taxon>Eukaryota</taxon>
        <taxon>Metazoa</taxon>
        <taxon>Ecdysozoa</taxon>
        <taxon>Arthropoda</taxon>
        <taxon>Hexapoda</taxon>
        <taxon>Insecta</taxon>
        <taxon>Pterygota</taxon>
        <taxon>Neoptera</taxon>
        <taxon>Endopterygota</taxon>
        <taxon>Diptera</taxon>
        <taxon>Nematocera</taxon>
        <taxon>Chironomoidea</taxon>
        <taxon>Chironomidae</taxon>
        <taxon>Chironominae</taxon>
        <taxon>Chironomus</taxon>
    </lineage>
</organism>
<protein>
    <submittedName>
        <fullName evidence="2">Uncharacterized protein</fullName>
    </submittedName>
</protein>
<feature type="chain" id="PRO_5040350823" evidence="1">
    <location>
        <begin position="17"/>
        <end position="61"/>
    </location>
</feature>
<evidence type="ECO:0000256" key="1">
    <source>
        <dbReference type="SAM" id="SignalP"/>
    </source>
</evidence>
<dbReference type="Proteomes" id="UP001153620">
    <property type="component" value="Chromosome 1"/>
</dbReference>
<proteinExistence type="predicted"/>
<evidence type="ECO:0000313" key="3">
    <source>
        <dbReference type="Proteomes" id="UP001153620"/>
    </source>
</evidence>
<sequence length="61" mass="7328">MKLLLICLLLISVVSSTFVVYRYSPWTSFYRPYYRGYYGGYYGRRWYPSYGSYGHHVIHIG</sequence>
<reference evidence="2" key="1">
    <citation type="submission" date="2022-01" db="EMBL/GenBank/DDBJ databases">
        <authorList>
            <person name="King R."/>
        </authorList>
    </citation>
    <scope>NUCLEOTIDE SEQUENCE</scope>
</reference>
<name>A0A9N9RPB3_9DIPT</name>
<evidence type="ECO:0000313" key="2">
    <source>
        <dbReference type="EMBL" id="CAG9800599.1"/>
    </source>
</evidence>